<dbReference type="EMBL" id="JRYO01000280">
    <property type="protein sequence ID" value="KHE90224.1"/>
    <property type="molecule type" value="Genomic_DNA"/>
</dbReference>
<reference evidence="1 2" key="1">
    <citation type="submission" date="2014-10" db="EMBL/GenBank/DDBJ databases">
        <title>Draft genome of anammox bacterium scalindua brodae, obtained using differential coverage binning of sequence data from two enrichment reactors.</title>
        <authorList>
            <person name="Speth D.R."/>
            <person name="Russ L."/>
            <person name="Kartal B."/>
            <person name="Op den Camp H.J."/>
            <person name="Dutilh B.E."/>
            <person name="Jetten M.S."/>
        </authorList>
    </citation>
    <scope>NUCLEOTIDE SEQUENCE [LARGE SCALE GENOMIC DNA]</scope>
    <source>
        <strain evidence="1">RU1</strain>
    </source>
</reference>
<evidence type="ECO:0000313" key="2">
    <source>
        <dbReference type="Proteomes" id="UP000030652"/>
    </source>
</evidence>
<comment type="caution">
    <text evidence="1">The sequence shown here is derived from an EMBL/GenBank/DDBJ whole genome shotgun (WGS) entry which is preliminary data.</text>
</comment>
<evidence type="ECO:0000313" key="1">
    <source>
        <dbReference type="EMBL" id="KHE90224.1"/>
    </source>
</evidence>
<accession>A0A0B0EC09</accession>
<dbReference type="Proteomes" id="UP000030652">
    <property type="component" value="Unassembled WGS sequence"/>
</dbReference>
<dbReference type="eggNOG" id="ENOG5033J6K">
    <property type="taxonomic scope" value="Bacteria"/>
</dbReference>
<protein>
    <submittedName>
        <fullName evidence="1">Uncharacterized protein</fullName>
    </submittedName>
</protein>
<name>A0A0B0EC09_9BACT</name>
<dbReference type="AlphaFoldDB" id="A0A0B0EC09"/>
<organism evidence="1 2">
    <name type="scientific">Candidatus Scalindua brodae</name>
    <dbReference type="NCBI Taxonomy" id="237368"/>
    <lineage>
        <taxon>Bacteria</taxon>
        <taxon>Pseudomonadati</taxon>
        <taxon>Planctomycetota</taxon>
        <taxon>Candidatus Brocadiia</taxon>
        <taxon>Candidatus Brocadiales</taxon>
        <taxon>Candidatus Scalinduaceae</taxon>
        <taxon>Candidatus Scalindua</taxon>
    </lineage>
</organism>
<proteinExistence type="predicted"/>
<gene>
    <name evidence="1" type="ORF">SCABRO_04045</name>
</gene>
<sequence>MIHTQRWDQDWSVCDEDEILSKKIIPIFETYLNSRLEKGISKSAFIRHKNACHVLGGYIVGKIYGYGDDPFSGNESGEEILLHYIDENGGPLIHHDNETWQREIDAMCKKLFCLLQSKAI</sequence>